<dbReference type="GO" id="GO:0008893">
    <property type="term" value="F:guanosine-3',5'-bis(diphosphate) 3'-diphosphatase activity"/>
    <property type="evidence" value="ECO:0007669"/>
    <property type="project" value="UniProtKB-EC"/>
</dbReference>
<dbReference type="SUPFAM" id="SSF109604">
    <property type="entry name" value="HD-domain/PDEase-like"/>
    <property type="match status" value="1"/>
</dbReference>
<dbReference type="RefSeq" id="WP_419190882.1">
    <property type="nucleotide sequence ID" value="NZ_CP036434.1"/>
</dbReference>
<proteinExistence type="predicted"/>
<sequence>MQDPSLTERALACASEAHRGQIREVSGVPYVFHTVEVAKRLGDFGVLDEEVIAAALLHDAVEDTEVSRKEIERLFGSRVARFVDEMTFDERKQKKGEYLAAFAVKSPEALAIKLADRGANVADYARERADYAPIYAGKANALYAAVVAREAELTSTFGEEVAARLVAEAERLRAFAAP</sequence>
<evidence type="ECO:0000259" key="1">
    <source>
        <dbReference type="SMART" id="SM00471"/>
    </source>
</evidence>
<reference evidence="2 3" key="1">
    <citation type="submission" date="2019-02" db="EMBL/GenBank/DDBJ databases">
        <title>Deep-cultivation of Planctomycetes and their phenomic and genomic characterization uncovers novel biology.</title>
        <authorList>
            <person name="Wiegand S."/>
            <person name="Jogler M."/>
            <person name="Boedeker C."/>
            <person name="Pinto D."/>
            <person name="Vollmers J."/>
            <person name="Rivas-Marin E."/>
            <person name="Kohn T."/>
            <person name="Peeters S.H."/>
            <person name="Heuer A."/>
            <person name="Rast P."/>
            <person name="Oberbeckmann S."/>
            <person name="Bunk B."/>
            <person name="Jeske O."/>
            <person name="Meyerdierks A."/>
            <person name="Storesund J.E."/>
            <person name="Kallscheuer N."/>
            <person name="Luecker S."/>
            <person name="Lage O.M."/>
            <person name="Pohl T."/>
            <person name="Merkel B.J."/>
            <person name="Hornburger P."/>
            <person name="Mueller R.-W."/>
            <person name="Bruemmer F."/>
            <person name="Labrenz M."/>
            <person name="Spormann A.M."/>
            <person name="Op den Camp H."/>
            <person name="Overmann J."/>
            <person name="Amann R."/>
            <person name="Jetten M.S.M."/>
            <person name="Mascher T."/>
            <person name="Medema M.H."/>
            <person name="Devos D.P."/>
            <person name="Kaster A.-K."/>
            <person name="Ovreas L."/>
            <person name="Rohde M."/>
            <person name="Galperin M.Y."/>
            <person name="Jogler C."/>
        </authorList>
    </citation>
    <scope>NUCLEOTIDE SEQUENCE [LARGE SCALE GENOMIC DNA]</scope>
    <source>
        <strain evidence="2 3">Poly30</strain>
    </source>
</reference>
<dbReference type="Proteomes" id="UP000320390">
    <property type="component" value="Chromosome"/>
</dbReference>
<protein>
    <submittedName>
        <fullName evidence="2">Guanosine-3',5'-bis(Diphosphate) 3'-pyrophosphohydrolase</fullName>
        <ecNumber evidence="2">3.1.7.2</ecNumber>
    </submittedName>
</protein>
<dbReference type="InterPro" id="IPR003607">
    <property type="entry name" value="HD/PDEase_dom"/>
</dbReference>
<dbReference type="SMART" id="SM00471">
    <property type="entry name" value="HDc"/>
    <property type="match status" value="1"/>
</dbReference>
<dbReference type="PANTHER" id="PTHR46246">
    <property type="entry name" value="GUANOSINE-3',5'-BIS(DIPHOSPHATE) 3'-PYROPHOSPHOHYDROLASE MESH1"/>
    <property type="match status" value="1"/>
</dbReference>
<dbReference type="AlphaFoldDB" id="A0A518ELU5"/>
<accession>A0A518ELU5</accession>
<name>A0A518ELU5_9BACT</name>
<evidence type="ECO:0000313" key="3">
    <source>
        <dbReference type="Proteomes" id="UP000320390"/>
    </source>
</evidence>
<dbReference type="EC" id="3.1.7.2" evidence="2"/>
<organism evidence="2 3">
    <name type="scientific">Saltatorellus ferox</name>
    <dbReference type="NCBI Taxonomy" id="2528018"/>
    <lineage>
        <taxon>Bacteria</taxon>
        <taxon>Pseudomonadati</taxon>
        <taxon>Planctomycetota</taxon>
        <taxon>Planctomycetia</taxon>
        <taxon>Planctomycetia incertae sedis</taxon>
        <taxon>Saltatorellus</taxon>
    </lineage>
</organism>
<dbReference type="CDD" id="cd00077">
    <property type="entry name" value="HDc"/>
    <property type="match status" value="1"/>
</dbReference>
<keyword evidence="3" id="KW-1185">Reference proteome</keyword>
<dbReference type="Pfam" id="PF13328">
    <property type="entry name" value="HD_4"/>
    <property type="match status" value="1"/>
</dbReference>
<dbReference type="PANTHER" id="PTHR46246:SF1">
    <property type="entry name" value="GUANOSINE-3',5'-BIS(DIPHOSPHATE) 3'-PYROPHOSPHOHYDROLASE MESH1"/>
    <property type="match status" value="1"/>
</dbReference>
<evidence type="ECO:0000313" key="2">
    <source>
        <dbReference type="EMBL" id="QDV05060.1"/>
    </source>
</evidence>
<dbReference type="EMBL" id="CP036434">
    <property type="protein sequence ID" value="QDV05060.1"/>
    <property type="molecule type" value="Genomic_DNA"/>
</dbReference>
<keyword evidence="2" id="KW-0378">Hydrolase</keyword>
<dbReference type="Gene3D" id="1.10.3210.10">
    <property type="entry name" value="Hypothetical protein af1432"/>
    <property type="match status" value="1"/>
</dbReference>
<gene>
    <name evidence="2" type="primary">spoT</name>
    <name evidence="2" type="ORF">Poly30_05550</name>
</gene>
<feature type="domain" description="HD/PDEase" evidence="1">
    <location>
        <begin position="26"/>
        <end position="134"/>
    </location>
</feature>
<dbReference type="InterPro" id="IPR052194">
    <property type="entry name" value="MESH1"/>
</dbReference>